<evidence type="ECO:0000259" key="14">
    <source>
        <dbReference type="PROSITE" id="PS50109"/>
    </source>
</evidence>
<dbReference type="PANTHER" id="PTHR43711:SF31">
    <property type="entry name" value="HISTIDINE KINASE"/>
    <property type="match status" value="1"/>
</dbReference>
<dbReference type="SMART" id="SM00091">
    <property type="entry name" value="PAS"/>
    <property type="match status" value="2"/>
</dbReference>
<dbReference type="CDD" id="cd00082">
    <property type="entry name" value="HisKA"/>
    <property type="match status" value="1"/>
</dbReference>
<dbReference type="STRING" id="1121130.GCA_000519105_00156"/>
<evidence type="ECO:0000256" key="2">
    <source>
        <dbReference type="ARBA" id="ARBA00004236"/>
    </source>
</evidence>
<evidence type="ECO:0000256" key="10">
    <source>
        <dbReference type="ARBA" id="ARBA00022840"/>
    </source>
</evidence>
<keyword evidence="13" id="KW-1133">Transmembrane helix</keyword>
<evidence type="ECO:0000256" key="13">
    <source>
        <dbReference type="SAM" id="Phobius"/>
    </source>
</evidence>
<dbReference type="InterPro" id="IPR013655">
    <property type="entry name" value="PAS_fold_3"/>
</dbReference>
<evidence type="ECO:0000313" key="18">
    <source>
        <dbReference type="Proteomes" id="UP000283589"/>
    </source>
</evidence>
<dbReference type="NCBIfam" id="TIGR00229">
    <property type="entry name" value="sensory_box"/>
    <property type="match status" value="1"/>
</dbReference>
<dbReference type="Gene3D" id="3.30.565.10">
    <property type="entry name" value="Histidine kinase-like ATPase, C-terminal domain"/>
    <property type="match status" value="1"/>
</dbReference>
<dbReference type="SUPFAM" id="SSF55874">
    <property type="entry name" value="ATPase domain of HSP90 chaperone/DNA topoisomerase II/histidine kinase"/>
    <property type="match status" value="1"/>
</dbReference>
<dbReference type="InterPro" id="IPR000014">
    <property type="entry name" value="PAS"/>
</dbReference>
<dbReference type="InterPro" id="IPR035965">
    <property type="entry name" value="PAS-like_dom_sf"/>
</dbReference>
<evidence type="ECO:0000256" key="9">
    <source>
        <dbReference type="ARBA" id="ARBA00022777"/>
    </source>
</evidence>
<dbReference type="FunFam" id="1.10.287.130:FF:000001">
    <property type="entry name" value="Two-component sensor histidine kinase"/>
    <property type="match status" value="1"/>
</dbReference>
<dbReference type="GO" id="GO:0005886">
    <property type="term" value="C:plasma membrane"/>
    <property type="evidence" value="ECO:0007669"/>
    <property type="project" value="UniProtKB-SubCell"/>
</dbReference>
<dbReference type="GO" id="GO:0000155">
    <property type="term" value="F:phosphorelay sensor kinase activity"/>
    <property type="evidence" value="ECO:0007669"/>
    <property type="project" value="InterPro"/>
</dbReference>
<keyword evidence="6" id="KW-0597">Phosphoprotein</keyword>
<dbReference type="EC" id="2.7.13.3" evidence="4"/>
<evidence type="ECO:0000256" key="7">
    <source>
        <dbReference type="ARBA" id="ARBA00022679"/>
    </source>
</evidence>
<evidence type="ECO:0000256" key="5">
    <source>
        <dbReference type="ARBA" id="ARBA00022475"/>
    </source>
</evidence>
<reference evidence="18 19" key="1">
    <citation type="submission" date="2018-08" db="EMBL/GenBank/DDBJ databases">
        <title>A genome reference for cultivated species of the human gut microbiota.</title>
        <authorList>
            <person name="Zou Y."/>
            <person name="Xue W."/>
            <person name="Luo G."/>
        </authorList>
    </citation>
    <scope>NUCLEOTIDE SEQUENCE [LARGE SCALE GENOMIC DNA]</scope>
    <source>
        <strain evidence="16 18">AF14-49</strain>
        <strain evidence="17 19">AF34-33</strain>
    </source>
</reference>
<dbReference type="GO" id="GO:0005524">
    <property type="term" value="F:ATP binding"/>
    <property type="evidence" value="ECO:0007669"/>
    <property type="project" value="UniProtKB-KW"/>
</dbReference>
<dbReference type="Pfam" id="PF02518">
    <property type="entry name" value="HATPase_c"/>
    <property type="match status" value="1"/>
</dbReference>
<dbReference type="InterPro" id="IPR003594">
    <property type="entry name" value="HATPase_dom"/>
</dbReference>
<dbReference type="PANTHER" id="PTHR43711">
    <property type="entry name" value="TWO-COMPONENT HISTIDINE KINASE"/>
    <property type="match status" value="1"/>
</dbReference>
<dbReference type="SMART" id="SM00388">
    <property type="entry name" value="HisKA"/>
    <property type="match status" value="1"/>
</dbReference>
<dbReference type="PROSITE" id="PS50112">
    <property type="entry name" value="PAS"/>
    <property type="match status" value="1"/>
</dbReference>
<feature type="domain" description="Histidine kinase" evidence="14">
    <location>
        <begin position="325"/>
        <end position="538"/>
    </location>
</feature>
<evidence type="ECO:0000313" key="19">
    <source>
        <dbReference type="Proteomes" id="UP000286038"/>
    </source>
</evidence>
<keyword evidence="5" id="KW-1003">Cell membrane</keyword>
<dbReference type="Gene3D" id="3.30.450.20">
    <property type="entry name" value="PAS domain"/>
    <property type="match status" value="2"/>
</dbReference>
<dbReference type="RefSeq" id="WP_118258609.1">
    <property type="nucleotide sequence ID" value="NZ_CABJDM010000001.1"/>
</dbReference>
<dbReference type="SMART" id="SM00387">
    <property type="entry name" value="HATPase_c"/>
    <property type="match status" value="1"/>
</dbReference>
<dbReference type="EMBL" id="QRPV01000001">
    <property type="protein sequence ID" value="RHM47449.1"/>
    <property type="molecule type" value="Genomic_DNA"/>
</dbReference>
<dbReference type="CDD" id="cd00130">
    <property type="entry name" value="PAS"/>
    <property type="match status" value="1"/>
</dbReference>
<dbReference type="AlphaFoldDB" id="A0A412X668"/>
<proteinExistence type="predicted"/>
<dbReference type="InterPro" id="IPR036890">
    <property type="entry name" value="HATPase_C_sf"/>
</dbReference>
<keyword evidence="11" id="KW-0902">Two-component regulatory system</keyword>
<evidence type="ECO:0000313" key="16">
    <source>
        <dbReference type="EMBL" id="RGV36329.1"/>
    </source>
</evidence>
<dbReference type="FunFam" id="3.30.565.10:FF:000023">
    <property type="entry name" value="PAS domain-containing sensor histidine kinase"/>
    <property type="match status" value="1"/>
</dbReference>
<dbReference type="InterPro" id="IPR050736">
    <property type="entry name" value="Sensor_HK_Regulatory"/>
</dbReference>
<evidence type="ECO:0000256" key="11">
    <source>
        <dbReference type="ARBA" id="ARBA00023012"/>
    </source>
</evidence>
<feature type="domain" description="PAS" evidence="15">
    <location>
        <begin position="56"/>
        <end position="113"/>
    </location>
</feature>
<dbReference type="Pfam" id="PF13188">
    <property type="entry name" value="PAS_8"/>
    <property type="match status" value="1"/>
</dbReference>
<evidence type="ECO:0000256" key="8">
    <source>
        <dbReference type="ARBA" id="ARBA00022741"/>
    </source>
</evidence>
<dbReference type="SUPFAM" id="SSF47384">
    <property type="entry name" value="Homodimeric domain of signal transducing histidine kinase"/>
    <property type="match status" value="1"/>
</dbReference>
<name>A0A412X668_9BACT</name>
<evidence type="ECO:0000256" key="12">
    <source>
        <dbReference type="ARBA" id="ARBA00023136"/>
    </source>
</evidence>
<evidence type="ECO:0000256" key="1">
    <source>
        <dbReference type="ARBA" id="ARBA00000085"/>
    </source>
</evidence>
<organism evidence="16 18">
    <name type="scientific">Butyricimonas virosa</name>
    <dbReference type="NCBI Taxonomy" id="544645"/>
    <lineage>
        <taxon>Bacteria</taxon>
        <taxon>Pseudomonadati</taxon>
        <taxon>Bacteroidota</taxon>
        <taxon>Bacteroidia</taxon>
        <taxon>Bacteroidales</taxon>
        <taxon>Odoribacteraceae</taxon>
        <taxon>Butyricimonas</taxon>
    </lineage>
</organism>
<keyword evidence="7" id="KW-0808">Transferase</keyword>
<dbReference type="InterPro" id="IPR004358">
    <property type="entry name" value="Sig_transdc_His_kin-like_C"/>
</dbReference>
<dbReference type="PROSITE" id="PS50109">
    <property type="entry name" value="HIS_KIN"/>
    <property type="match status" value="1"/>
</dbReference>
<comment type="catalytic activity">
    <reaction evidence="1">
        <text>ATP + protein L-histidine = ADP + protein N-phospho-L-histidine.</text>
        <dbReference type="EC" id="2.7.13.3"/>
    </reaction>
</comment>
<dbReference type="Proteomes" id="UP000283589">
    <property type="component" value="Unassembled WGS sequence"/>
</dbReference>
<keyword evidence="9" id="KW-0418">Kinase</keyword>
<dbReference type="SUPFAM" id="SSF55785">
    <property type="entry name" value="PYP-like sensor domain (PAS domain)"/>
    <property type="match status" value="2"/>
</dbReference>
<keyword evidence="12 13" id="KW-0472">Membrane</keyword>
<comment type="caution">
    <text evidence="16">The sequence shown here is derived from an EMBL/GenBank/DDBJ whole genome shotgun (WGS) entry which is preliminary data.</text>
</comment>
<evidence type="ECO:0000256" key="6">
    <source>
        <dbReference type="ARBA" id="ARBA00022553"/>
    </source>
</evidence>
<keyword evidence="13" id="KW-0812">Transmembrane</keyword>
<dbReference type="Gene3D" id="1.10.287.130">
    <property type="match status" value="1"/>
</dbReference>
<sequence length="541" mass="61401">MIDQINLFTGGASIRYSIILNIILLAAIVILSLVFYLIARKRKHERLVKKKQLDTQQKFARELLDSVPAGFILLTPNGNIKQVNRQASAELGVQKQDIKNKNIREVFSIFHENINILDELLGRLQKDEQEVTLPPDTFIYGTINTISFLAKGYFKNVTVEKNSNYILFTFRNVVTELTQEYVLNMALRRTKIFPWSYDTKCNLMTIDPRYFEHLGIPAGDCTLTNEQFAQLVHPDDIAGVLKALTLQAQGNFIEDPVSYRLHRGDGKWEWFEAQSTYLGQGTRIPFRLVGVCMSTQEHKKIEEELIIARDKAQQSDKLKSVFLANMSHEIRTPLNAIVGFSNLLVDGDMAFKKEEVKEFLSLINLNCEQLLALISDILDLSKIESNTMVFNITEQPLTPLLQNILRAQQINVPQEVELLLDLPSTDTIITTDPLRLKQVINNLINNAIKFTSKGAITLGYRQNNDQVSIFVKDTGTGIDEDKINRIFERFYKGDNFVQGTGLGLAISHTIVEHLKGTITVTSEIGKGSHFTIQHPIKRMGY</sequence>
<keyword evidence="8" id="KW-0547">Nucleotide-binding</keyword>
<dbReference type="Proteomes" id="UP000286038">
    <property type="component" value="Unassembled WGS sequence"/>
</dbReference>
<dbReference type="InterPro" id="IPR036097">
    <property type="entry name" value="HisK_dim/P_sf"/>
</dbReference>
<dbReference type="EMBL" id="QRZA01000002">
    <property type="protein sequence ID" value="RGV36329.1"/>
    <property type="molecule type" value="Genomic_DNA"/>
</dbReference>
<gene>
    <name evidence="16" type="ORF">DWW18_02640</name>
    <name evidence="17" type="ORF">DWZ68_00280</name>
</gene>
<accession>A0A412X668</accession>
<comment type="subcellular location">
    <subcellularLocation>
        <location evidence="2">Cell membrane</location>
    </subcellularLocation>
    <subcellularLocation>
        <location evidence="3">Membrane raft</location>
        <topology evidence="3">Multi-pass membrane protein</topology>
    </subcellularLocation>
</comment>
<dbReference type="Pfam" id="PF00512">
    <property type="entry name" value="HisKA"/>
    <property type="match status" value="1"/>
</dbReference>
<feature type="transmembrane region" description="Helical" evidence="13">
    <location>
        <begin position="16"/>
        <end position="39"/>
    </location>
</feature>
<keyword evidence="10" id="KW-0067">ATP-binding</keyword>
<dbReference type="Pfam" id="PF08447">
    <property type="entry name" value="PAS_3"/>
    <property type="match status" value="1"/>
</dbReference>
<evidence type="ECO:0000259" key="15">
    <source>
        <dbReference type="PROSITE" id="PS50112"/>
    </source>
</evidence>
<dbReference type="PRINTS" id="PR00344">
    <property type="entry name" value="BCTRLSENSOR"/>
</dbReference>
<dbReference type="GO" id="GO:0045121">
    <property type="term" value="C:membrane raft"/>
    <property type="evidence" value="ECO:0007669"/>
    <property type="project" value="UniProtKB-SubCell"/>
</dbReference>
<evidence type="ECO:0000256" key="4">
    <source>
        <dbReference type="ARBA" id="ARBA00012438"/>
    </source>
</evidence>
<evidence type="ECO:0000313" key="17">
    <source>
        <dbReference type="EMBL" id="RHM47449.1"/>
    </source>
</evidence>
<dbReference type="InterPro" id="IPR005467">
    <property type="entry name" value="His_kinase_dom"/>
</dbReference>
<evidence type="ECO:0000256" key="3">
    <source>
        <dbReference type="ARBA" id="ARBA00004314"/>
    </source>
</evidence>
<dbReference type="InterPro" id="IPR003661">
    <property type="entry name" value="HisK_dim/P_dom"/>
</dbReference>
<protein>
    <recommendedName>
        <fullName evidence="4">histidine kinase</fullName>
        <ecNumber evidence="4">2.7.13.3</ecNumber>
    </recommendedName>
</protein>